<evidence type="ECO:0000313" key="1">
    <source>
        <dbReference type="EMBL" id="GLZ81131.1"/>
    </source>
</evidence>
<dbReference type="EMBL" id="BSTX01000005">
    <property type="protein sequence ID" value="GLZ81131.1"/>
    <property type="molecule type" value="Genomic_DNA"/>
</dbReference>
<comment type="caution">
    <text evidence="1">The sequence shown here is derived from an EMBL/GenBank/DDBJ whole genome shotgun (WGS) entry which is preliminary data.</text>
</comment>
<organism evidence="1 2">
    <name type="scientific">Actinorhabdospora filicis</name>
    <dbReference type="NCBI Taxonomy" id="1785913"/>
    <lineage>
        <taxon>Bacteria</taxon>
        <taxon>Bacillati</taxon>
        <taxon>Actinomycetota</taxon>
        <taxon>Actinomycetes</taxon>
        <taxon>Micromonosporales</taxon>
        <taxon>Micromonosporaceae</taxon>
        <taxon>Actinorhabdospora</taxon>
    </lineage>
</organism>
<dbReference type="AlphaFoldDB" id="A0A9W6SUS4"/>
<keyword evidence="2" id="KW-1185">Reference proteome</keyword>
<gene>
    <name evidence="1" type="ORF">Afil01_59380</name>
</gene>
<sequence>MKIAAFNTVVKKLGDWTDATDFDLRADGALAVLDLRSPRITGDITVRLDARRSVVRLLLPEGAVVDRWDLRFTGRGKVKDHEAPTGEGTRTVRLVGTVADGEVRVNRGGTAVLFSMFSRAWVDDVRRARREGTAVTVHDPAASI</sequence>
<evidence type="ECO:0000313" key="2">
    <source>
        <dbReference type="Proteomes" id="UP001165079"/>
    </source>
</evidence>
<reference evidence="1" key="1">
    <citation type="submission" date="2023-03" db="EMBL/GenBank/DDBJ databases">
        <title>Actinorhabdospora filicis NBRC 111898.</title>
        <authorList>
            <person name="Ichikawa N."/>
            <person name="Sato H."/>
            <person name="Tonouchi N."/>
        </authorList>
    </citation>
    <scope>NUCLEOTIDE SEQUENCE</scope>
    <source>
        <strain evidence="1">NBRC 111898</strain>
    </source>
</reference>
<name>A0A9W6SUS4_9ACTN</name>
<accession>A0A9W6SUS4</accession>
<dbReference type="Proteomes" id="UP001165079">
    <property type="component" value="Unassembled WGS sequence"/>
</dbReference>
<dbReference type="RefSeq" id="WP_285666505.1">
    <property type="nucleotide sequence ID" value="NZ_BSTX01000005.1"/>
</dbReference>
<proteinExistence type="predicted"/>
<protein>
    <submittedName>
        <fullName evidence="1">Uncharacterized protein</fullName>
    </submittedName>
</protein>